<organism evidence="1 2">
    <name type="scientific">Sulfobacillus harzensis</name>
    <dbReference type="NCBI Taxonomy" id="2729629"/>
    <lineage>
        <taxon>Bacteria</taxon>
        <taxon>Bacillati</taxon>
        <taxon>Bacillota</taxon>
        <taxon>Clostridia</taxon>
        <taxon>Eubacteriales</taxon>
        <taxon>Clostridiales Family XVII. Incertae Sedis</taxon>
        <taxon>Sulfobacillus</taxon>
    </lineage>
</organism>
<sequence>MQIDELKRHFIRHLLAHEHGLSSDTLERHVENSAGPLEVEHRELLRTWTDALVGRGHIHRDGDWVNLSEEGRLEAFRLSQASQVSEFNGWPF</sequence>
<dbReference type="EMBL" id="JABBVZ010000032">
    <property type="protein sequence ID" value="NMP22820.1"/>
    <property type="molecule type" value="Genomic_DNA"/>
</dbReference>
<dbReference type="AlphaFoldDB" id="A0A7Y0Q2X6"/>
<reference evidence="1 2" key="1">
    <citation type="submission" date="2020-04" db="EMBL/GenBank/DDBJ databases">
        <authorList>
            <person name="Zhang R."/>
            <person name="Schippers A."/>
        </authorList>
    </citation>
    <scope>NUCLEOTIDE SEQUENCE [LARGE SCALE GENOMIC DNA]</scope>
    <source>
        <strain evidence="1 2">DSM 109850</strain>
    </source>
</reference>
<evidence type="ECO:0000313" key="2">
    <source>
        <dbReference type="Proteomes" id="UP000533476"/>
    </source>
</evidence>
<comment type="caution">
    <text evidence="1">The sequence shown here is derived from an EMBL/GenBank/DDBJ whole genome shotgun (WGS) entry which is preliminary data.</text>
</comment>
<dbReference type="Proteomes" id="UP000533476">
    <property type="component" value="Unassembled WGS sequence"/>
</dbReference>
<accession>A0A7Y0Q2X6</accession>
<proteinExistence type="predicted"/>
<name>A0A7Y0Q2X6_9FIRM</name>
<evidence type="ECO:0000313" key="1">
    <source>
        <dbReference type="EMBL" id="NMP22820.1"/>
    </source>
</evidence>
<protein>
    <submittedName>
        <fullName evidence="1">Uncharacterized protein</fullName>
    </submittedName>
</protein>
<gene>
    <name evidence="1" type="ORF">HIJ39_10710</name>
</gene>
<keyword evidence="2" id="KW-1185">Reference proteome</keyword>
<dbReference type="RefSeq" id="WP_169099508.1">
    <property type="nucleotide sequence ID" value="NZ_JABBVZ010000032.1"/>
</dbReference>